<dbReference type="InterPro" id="IPR024079">
    <property type="entry name" value="MetalloPept_cat_dom_sf"/>
</dbReference>
<evidence type="ECO:0000313" key="8">
    <source>
        <dbReference type="Proteomes" id="UP000603434"/>
    </source>
</evidence>
<dbReference type="PANTHER" id="PTHR15910">
    <property type="entry name" value="ARCHAEMETZINCIN"/>
    <property type="match status" value="1"/>
</dbReference>
<sequence>MTSKKKSVGVVPLGNVPEIDLQVIADHITGCFKLRAHILPPVDLPEYALDERRLQYNAAIIIEAFESMHFGNHDKVIAVLNQDIFIPIFTHVFGEARQGGKCGLVSLFRLTKNPDGSTPPKSLIHERVAKVALHELGHLLDLLHCERKRCLMHFSGGTDEVDEMSLELCEYCSIYLKDRLR</sequence>
<comment type="cofactor">
    <cofactor evidence="1">
        <name>Zn(2+)</name>
        <dbReference type="ChEBI" id="CHEBI:29105"/>
    </cofactor>
</comment>
<evidence type="ECO:0000256" key="1">
    <source>
        <dbReference type="ARBA" id="ARBA00001947"/>
    </source>
</evidence>
<dbReference type="PANTHER" id="PTHR15910:SF1">
    <property type="entry name" value="ARCHAEMETZINCIN-2"/>
    <property type="match status" value="1"/>
</dbReference>
<organism evidence="7 8">
    <name type="scientific">Candidatus Desulfatibia profunda</name>
    <dbReference type="NCBI Taxonomy" id="2841695"/>
    <lineage>
        <taxon>Bacteria</taxon>
        <taxon>Pseudomonadati</taxon>
        <taxon>Thermodesulfobacteriota</taxon>
        <taxon>Desulfobacteria</taxon>
        <taxon>Desulfobacterales</taxon>
        <taxon>Desulfobacterales incertae sedis</taxon>
        <taxon>Candidatus Desulfatibia</taxon>
    </lineage>
</organism>
<comment type="caution">
    <text evidence="7">The sequence shown here is derived from an EMBL/GenBank/DDBJ whole genome shotgun (WGS) entry which is preliminary data.</text>
</comment>
<gene>
    <name evidence="7" type="ORF">H8E23_06225</name>
</gene>
<dbReference type="SUPFAM" id="SSF55486">
    <property type="entry name" value="Metalloproteases ('zincins'), catalytic domain"/>
    <property type="match status" value="1"/>
</dbReference>
<dbReference type="PIRSF" id="PIRSF005785">
    <property type="entry name" value="Zn-prot_arch"/>
    <property type="match status" value="1"/>
</dbReference>
<dbReference type="GO" id="GO:0008237">
    <property type="term" value="F:metallopeptidase activity"/>
    <property type="evidence" value="ECO:0007669"/>
    <property type="project" value="UniProtKB-KW"/>
</dbReference>
<dbReference type="InterPro" id="IPR012962">
    <property type="entry name" value="Pept_M54_archaemetzincn"/>
</dbReference>
<evidence type="ECO:0000256" key="6">
    <source>
        <dbReference type="ARBA" id="ARBA00023049"/>
    </source>
</evidence>
<evidence type="ECO:0000256" key="5">
    <source>
        <dbReference type="ARBA" id="ARBA00022833"/>
    </source>
</evidence>
<keyword evidence="3" id="KW-0479">Metal-binding</keyword>
<protein>
    <submittedName>
        <fullName evidence="7">Archaemetzincin family Zn-dependent metalloprotease</fullName>
    </submittedName>
</protein>
<dbReference type="GO" id="GO:0006508">
    <property type="term" value="P:proteolysis"/>
    <property type="evidence" value="ECO:0007669"/>
    <property type="project" value="UniProtKB-KW"/>
</dbReference>
<evidence type="ECO:0000313" key="7">
    <source>
        <dbReference type="EMBL" id="MBC8360974.1"/>
    </source>
</evidence>
<keyword evidence="2" id="KW-0645">Protease</keyword>
<dbReference type="Pfam" id="PF07998">
    <property type="entry name" value="Peptidase_M54"/>
    <property type="match status" value="1"/>
</dbReference>
<evidence type="ECO:0000256" key="3">
    <source>
        <dbReference type="ARBA" id="ARBA00022723"/>
    </source>
</evidence>
<dbReference type="InterPro" id="IPR012091">
    <property type="entry name" value="Pept_M54_archaemetzncn_arc/bac"/>
</dbReference>
<keyword evidence="6 7" id="KW-0482">Metalloprotease</keyword>
<dbReference type="EMBL" id="JACNJH010000116">
    <property type="protein sequence ID" value="MBC8360974.1"/>
    <property type="molecule type" value="Genomic_DNA"/>
</dbReference>
<evidence type="ECO:0000256" key="4">
    <source>
        <dbReference type="ARBA" id="ARBA00022801"/>
    </source>
</evidence>
<dbReference type="NCBIfam" id="NF033823">
    <property type="entry name" value="archmetzin"/>
    <property type="match status" value="1"/>
</dbReference>
<reference evidence="7 8" key="1">
    <citation type="submission" date="2020-08" db="EMBL/GenBank/DDBJ databases">
        <title>Bridging the membrane lipid divide: bacteria of the FCB group superphylum have the potential to synthesize archaeal ether lipids.</title>
        <authorList>
            <person name="Villanueva L."/>
            <person name="Von Meijenfeldt F.A.B."/>
            <person name="Westbye A.B."/>
            <person name="Yadav S."/>
            <person name="Hopmans E.C."/>
            <person name="Dutilh B.E."/>
            <person name="Sinninghe Damste J.S."/>
        </authorList>
    </citation>
    <scope>NUCLEOTIDE SEQUENCE [LARGE SCALE GENOMIC DNA]</scope>
    <source>
        <strain evidence="7">NIOZ-UU30</strain>
    </source>
</reference>
<dbReference type="Proteomes" id="UP000603434">
    <property type="component" value="Unassembled WGS sequence"/>
</dbReference>
<keyword evidence="5" id="KW-0862">Zinc</keyword>
<dbReference type="Gene3D" id="3.40.390.10">
    <property type="entry name" value="Collagenase (Catalytic Domain)"/>
    <property type="match status" value="1"/>
</dbReference>
<dbReference type="AlphaFoldDB" id="A0A8J6NMS5"/>
<evidence type="ECO:0000256" key="2">
    <source>
        <dbReference type="ARBA" id="ARBA00022670"/>
    </source>
</evidence>
<dbReference type="GO" id="GO:0008270">
    <property type="term" value="F:zinc ion binding"/>
    <property type="evidence" value="ECO:0007669"/>
    <property type="project" value="InterPro"/>
</dbReference>
<keyword evidence="4" id="KW-0378">Hydrolase</keyword>
<accession>A0A8J6NMS5</accession>
<proteinExistence type="predicted"/>
<dbReference type="CDD" id="cd11375">
    <property type="entry name" value="Peptidase_M54"/>
    <property type="match status" value="1"/>
</dbReference>
<name>A0A8J6NMS5_9BACT</name>